<dbReference type="InterPro" id="IPR045793">
    <property type="entry name" value="PcRGLX/YetA-like"/>
</dbReference>
<evidence type="ECO:0000313" key="4">
    <source>
        <dbReference type="EMBL" id="RXK86282.1"/>
    </source>
</evidence>
<organism evidence="4 5">
    <name type="scientific">Filimonas effusa</name>
    <dbReference type="NCBI Taxonomy" id="2508721"/>
    <lineage>
        <taxon>Bacteria</taxon>
        <taxon>Pseudomonadati</taxon>
        <taxon>Bacteroidota</taxon>
        <taxon>Chitinophagia</taxon>
        <taxon>Chitinophagales</taxon>
        <taxon>Chitinophagaceae</taxon>
        <taxon>Filimonas</taxon>
    </lineage>
</organism>
<accession>A0A4Q1DA66</accession>
<keyword evidence="5" id="KW-1185">Reference proteome</keyword>
<dbReference type="InterPro" id="IPR048330">
    <property type="entry name" value="PcRGLX/YetA_2nd"/>
</dbReference>
<dbReference type="Pfam" id="PF19501">
    <property type="entry name" value="PcRGLX_1st"/>
    <property type="match status" value="1"/>
</dbReference>
<feature type="domain" description="PcRGLX/YetA-like N-terminal RIFT barrel" evidence="1">
    <location>
        <begin position="45"/>
        <end position="113"/>
    </location>
</feature>
<dbReference type="InterPro" id="IPR006311">
    <property type="entry name" value="TAT_signal"/>
</dbReference>
<dbReference type="Proteomes" id="UP000290545">
    <property type="component" value="Unassembled WGS sequence"/>
</dbReference>
<evidence type="ECO:0000259" key="2">
    <source>
        <dbReference type="Pfam" id="PF21345"/>
    </source>
</evidence>
<dbReference type="PANTHER" id="PTHR40081:SF1">
    <property type="entry name" value="TAT PATHWAY SIGNAL SEQUENCE DOMAIN PROTEIN"/>
    <property type="match status" value="1"/>
</dbReference>
<feature type="domain" description="PcRGLX/YetA-like C-terminal alpha/alpha toroid" evidence="3">
    <location>
        <begin position="494"/>
        <end position="909"/>
    </location>
</feature>
<evidence type="ECO:0000259" key="1">
    <source>
        <dbReference type="Pfam" id="PF19501"/>
    </source>
</evidence>
<feature type="domain" description="PcRGLX/YetA-like central beta-sandwich" evidence="2">
    <location>
        <begin position="131"/>
        <end position="488"/>
    </location>
</feature>
<gene>
    <name evidence="4" type="ORF">ESB13_05605</name>
</gene>
<evidence type="ECO:0000259" key="3">
    <source>
        <dbReference type="Pfam" id="PF21346"/>
    </source>
</evidence>
<dbReference type="OrthoDB" id="262615at2"/>
<dbReference type="PANTHER" id="PTHR40081">
    <property type="entry name" value="CONCANAVALIN A-LIKE LECTIN/GLUCANASE"/>
    <property type="match status" value="1"/>
</dbReference>
<proteinExistence type="predicted"/>
<protein>
    <submittedName>
        <fullName evidence="4">Tat pathway signal sequence domain protein</fullName>
    </submittedName>
</protein>
<dbReference type="PROSITE" id="PS51318">
    <property type="entry name" value="TAT"/>
    <property type="match status" value="1"/>
</dbReference>
<dbReference type="Pfam" id="PF21346">
    <property type="entry name" value="PcRGLX_3rd"/>
    <property type="match status" value="1"/>
</dbReference>
<dbReference type="InterPro" id="IPR048331">
    <property type="entry name" value="PcRGLX/YetA_3rd"/>
</dbReference>
<sequence length="911" mass="100532">MENHNHSRRQFVRNGLLLTAALPVSRLLGSTDSSYKAGAAVPAAVPLHWLHEQAFTAANVTWGTPWPAGAVRADTSFVLQAANDTQHAVQSWPLAYWPDGSLKWSGHAAAALPEKDWQLLPGKTSPATTLHIKETATEIVVSTGIITCRFLRKGNEVISGIQRGSQTIAAQGQLVLLHQDQPSDAAEGTTRTTSFNGLIRSVIVEQQGPVRGVIKIEGTHNRPADGKQLLPFVLRFYFYSNSEAIRIVHTIVYDGNEYEDFVKGIGIRFSVPMQGELHNRHIRFSGEDNGVFAEAVRGITGLRRDAGKDARAAQVRGEAVANAAALPAPVGEHLQLVPAFGDYTLLQSSSEAFEIRKRTKQGYTWLQAATGHRATGLAYTGSASGGLAFGIRNFWQSHPGQLDIRGADRDSATVTLWAWAADAPAMDLRFYHDGLGQDDFVKQREGLDITYEDYEPGFGTPHGVARTSEFQLWALAATPSAVAFSELAQQLSHPPVLICMPAYLHSVGVFGNNWSLPDRSTAAKTRIEAQLDFYFNYYKKQVEQRHWYGFWNYGDVMHAYDTDRHVWRYDVGGYAWDNSELSTDLWLWYYFLRTGRTDVFRMAEAMTRHTGEVDVHHIGRFAPLGSRHNVLHWGCSAKQLRISTAANRRFYFYLTADERTGDLMREQVNAAHTLVTIQPGRKLGGQKSAPPAPPATTTKAQISFGTDWGAIAAAWFTEWERTGDKKIKQKLENSMTTIASQPLGFFAGGAVMDLDTGRYELSNETHPVAPHLNAVFGLTEICAELVQHLSVPAFEKAWVQYCTLYNAPAAEQKAALGEPLTKNALRQGHARLTAYAAYRTGNKALAQRAWKEFYADDTTDPIAAIPQEQRINTPEVLQPIDEVSSISTNGVAQWALSAIQCLGLAGEALNQ</sequence>
<name>A0A4Q1DA66_9BACT</name>
<dbReference type="AlphaFoldDB" id="A0A4Q1DA66"/>
<reference evidence="4 5" key="1">
    <citation type="submission" date="2019-01" db="EMBL/GenBank/DDBJ databases">
        <title>Filimonas sp. strain TTM-71.</title>
        <authorList>
            <person name="Chen W.-M."/>
        </authorList>
    </citation>
    <scope>NUCLEOTIDE SEQUENCE [LARGE SCALE GENOMIC DNA]</scope>
    <source>
        <strain evidence="4 5">TTM-71</strain>
    </source>
</reference>
<evidence type="ECO:0000313" key="5">
    <source>
        <dbReference type="Proteomes" id="UP000290545"/>
    </source>
</evidence>
<dbReference type="RefSeq" id="WP_129002032.1">
    <property type="nucleotide sequence ID" value="NZ_SDHZ01000001.1"/>
</dbReference>
<comment type="caution">
    <text evidence="4">The sequence shown here is derived from an EMBL/GenBank/DDBJ whole genome shotgun (WGS) entry which is preliminary data.</text>
</comment>
<dbReference type="InterPro" id="IPR048329">
    <property type="entry name" value="PcRGLX_1st"/>
</dbReference>
<dbReference type="Pfam" id="PF21345">
    <property type="entry name" value="PcRGLX_2nd"/>
    <property type="match status" value="1"/>
</dbReference>
<dbReference type="EMBL" id="SDHZ01000001">
    <property type="protein sequence ID" value="RXK86282.1"/>
    <property type="molecule type" value="Genomic_DNA"/>
</dbReference>